<protein>
    <submittedName>
        <fullName evidence="1">Uncharacterized protein</fullName>
    </submittedName>
</protein>
<evidence type="ECO:0000313" key="1">
    <source>
        <dbReference type="EMBL" id="GBN91164.1"/>
    </source>
</evidence>
<evidence type="ECO:0000313" key="2">
    <source>
        <dbReference type="Proteomes" id="UP000499080"/>
    </source>
</evidence>
<dbReference type="OrthoDB" id="7464755at2759"/>
<comment type="caution">
    <text evidence="1">The sequence shown here is derived from an EMBL/GenBank/DDBJ whole genome shotgun (WGS) entry which is preliminary data.</text>
</comment>
<name>A0A4Y2SS97_ARAVE</name>
<reference evidence="1 2" key="1">
    <citation type="journal article" date="2019" name="Sci. Rep.">
        <title>Orb-weaving spider Araneus ventricosus genome elucidates the spidroin gene catalogue.</title>
        <authorList>
            <person name="Kono N."/>
            <person name="Nakamura H."/>
            <person name="Ohtoshi R."/>
            <person name="Moran D.A.P."/>
            <person name="Shinohara A."/>
            <person name="Yoshida Y."/>
            <person name="Fujiwara M."/>
            <person name="Mori M."/>
            <person name="Tomita M."/>
            <person name="Arakawa K."/>
        </authorList>
    </citation>
    <scope>NUCLEOTIDE SEQUENCE [LARGE SCALE GENOMIC DNA]</scope>
</reference>
<dbReference type="AlphaFoldDB" id="A0A4Y2SS97"/>
<dbReference type="Proteomes" id="UP000499080">
    <property type="component" value="Unassembled WGS sequence"/>
</dbReference>
<keyword evidence="2" id="KW-1185">Reference proteome</keyword>
<organism evidence="1 2">
    <name type="scientific">Araneus ventricosus</name>
    <name type="common">Orbweaver spider</name>
    <name type="synonym">Epeira ventricosa</name>
    <dbReference type="NCBI Taxonomy" id="182803"/>
    <lineage>
        <taxon>Eukaryota</taxon>
        <taxon>Metazoa</taxon>
        <taxon>Ecdysozoa</taxon>
        <taxon>Arthropoda</taxon>
        <taxon>Chelicerata</taxon>
        <taxon>Arachnida</taxon>
        <taxon>Araneae</taxon>
        <taxon>Araneomorphae</taxon>
        <taxon>Entelegynae</taxon>
        <taxon>Araneoidea</taxon>
        <taxon>Araneidae</taxon>
        <taxon>Araneus</taxon>
    </lineage>
</organism>
<accession>A0A4Y2SS97</accession>
<sequence>MVCEKVTAICIKASIPLVSKRTVNGKMKDYYKKCRSVEKSIHCKGIIKKKKNREKFIQNAKSFLFDISACKRKDLDHCTCDKSRKVPKREVTFLHDQRTVREMCIGNIYKQTSKALTKTVARKIKKAACTSTFLPGPSTSGVQSAMLLKSSEDSLRDRFEESDWNEVEFERTSTPVACKRISLSHIASAAFRAGVSERDVALIASAVLQDPGLVMEDKNLLVDKNKIRREKKKLGKKIQEEENLDRLKIKSVFFIL</sequence>
<gene>
    <name evidence="1" type="ORF">AVEN_67620_1</name>
</gene>
<proteinExistence type="predicted"/>
<dbReference type="EMBL" id="BGPR01023747">
    <property type="protein sequence ID" value="GBN91164.1"/>
    <property type="molecule type" value="Genomic_DNA"/>
</dbReference>